<dbReference type="AlphaFoldDB" id="A0A7V5U1W2"/>
<comment type="caution">
    <text evidence="1">The sequence shown here is derived from an EMBL/GenBank/DDBJ whole genome shotgun (WGS) entry which is preliminary data.</text>
</comment>
<proteinExistence type="predicted"/>
<evidence type="ECO:0000313" key="1">
    <source>
        <dbReference type="EMBL" id="HHI96316.1"/>
    </source>
</evidence>
<sequence>MGPSAHKAAQKIIKNISENKKVPADAVSKVQEIILNQKKYLKPIWDRNGKVKVQFHVDHIVEWVLSRDDSLENYILFEASANQSSGGVYGGYFRRLRKARDDLGAKEAYLKMEEIEEGRGKKTGPVWERDEIEKGEHIKIFLEKKLWRKIS</sequence>
<protein>
    <submittedName>
        <fullName evidence="1">Uncharacterized protein</fullName>
    </submittedName>
</protein>
<reference evidence="1" key="1">
    <citation type="journal article" date="2020" name="mSystems">
        <title>Genome- and Community-Level Interaction Insights into Carbon Utilization and Element Cycling Functions of Hydrothermarchaeota in Hydrothermal Sediment.</title>
        <authorList>
            <person name="Zhou Z."/>
            <person name="Liu Y."/>
            <person name="Xu W."/>
            <person name="Pan J."/>
            <person name="Luo Z.H."/>
            <person name="Li M."/>
        </authorList>
    </citation>
    <scope>NUCLEOTIDE SEQUENCE [LARGE SCALE GENOMIC DNA]</scope>
    <source>
        <strain evidence="1">HyVt-533</strain>
    </source>
</reference>
<accession>A0A7V5U1W2</accession>
<organism evidence="1">
    <name type="scientific">Thermodesulfatator atlanticus</name>
    <dbReference type="NCBI Taxonomy" id="501497"/>
    <lineage>
        <taxon>Bacteria</taxon>
        <taxon>Pseudomonadati</taxon>
        <taxon>Thermodesulfobacteriota</taxon>
        <taxon>Thermodesulfobacteria</taxon>
        <taxon>Thermodesulfobacteriales</taxon>
        <taxon>Thermodesulfatatoraceae</taxon>
        <taxon>Thermodesulfatator</taxon>
    </lineage>
</organism>
<dbReference type="EMBL" id="DROK01000016">
    <property type="protein sequence ID" value="HHI96316.1"/>
    <property type="molecule type" value="Genomic_DNA"/>
</dbReference>
<dbReference type="Proteomes" id="UP000886101">
    <property type="component" value="Unassembled WGS sequence"/>
</dbReference>
<name>A0A7V5U1W2_9BACT</name>
<gene>
    <name evidence="1" type="ORF">ENJ96_00505</name>
</gene>